<dbReference type="Gene3D" id="3.30.450.40">
    <property type="match status" value="2"/>
</dbReference>
<dbReference type="PROSITE" id="PS50890">
    <property type="entry name" value="PUA"/>
    <property type="match status" value="1"/>
</dbReference>
<comment type="catalytic activity">
    <reaction evidence="1">
        <text>ATP + protein L-histidine = ADP + protein N-phospho-L-histidine.</text>
        <dbReference type="EC" id="2.7.13.3"/>
    </reaction>
</comment>
<organism evidence="10 11">
    <name type="scientific">Symmachiella dynata</name>
    <dbReference type="NCBI Taxonomy" id="2527995"/>
    <lineage>
        <taxon>Bacteria</taxon>
        <taxon>Pseudomonadati</taxon>
        <taxon>Planctomycetota</taxon>
        <taxon>Planctomycetia</taxon>
        <taxon>Planctomycetales</taxon>
        <taxon>Planctomycetaceae</taxon>
        <taxon>Symmachiella</taxon>
    </lineage>
</organism>
<dbReference type="SUPFAM" id="SSF55785">
    <property type="entry name" value="PYP-like sensor domain (PAS domain)"/>
    <property type="match status" value="3"/>
</dbReference>
<dbReference type="GO" id="GO:0000155">
    <property type="term" value="F:phosphorelay sensor kinase activity"/>
    <property type="evidence" value="ECO:0007669"/>
    <property type="project" value="InterPro"/>
</dbReference>
<dbReference type="InterPro" id="IPR003594">
    <property type="entry name" value="HATPase_dom"/>
</dbReference>
<protein>
    <recommendedName>
        <fullName evidence="2">histidine kinase</fullName>
        <ecNumber evidence="2">2.7.13.3</ecNumber>
    </recommendedName>
</protein>
<evidence type="ECO:0000256" key="5">
    <source>
        <dbReference type="ARBA" id="ARBA00022777"/>
    </source>
</evidence>
<dbReference type="InterPro" id="IPR001610">
    <property type="entry name" value="PAC"/>
</dbReference>
<dbReference type="PROSITE" id="PS50113">
    <property type="entry name" value="PAC"/>
    <property type="match status" value="3"/>
</dbReference>
<feature type="domain" description="PAC" evidence="9">
    <location>
        <begin position="687"/>
        <end position="738"/>
    </location>
</feature>
<dbReference type="SUPFAM" id="SSF55781">
    <property type="entry name" value="GAF domain-like"/>
    <property type="match status" value="2"/>
</dbReference>
<evidence type="ECO:0000256" key="1">
    <source>
        <dbReference type="ARBA" id="ARBA00000085"/>
    </source>
</evidence>
<dbReference type="EC" id="2.7.13.3" evidence="2"/>
<keyword evidence="4 10" id="KW-0808">Transferase</keyword>
<keyword evidence="11" id="KW-1185">Reference proteome</keyword>
<dbReference type="InterPro" id="IPR013655">
    <property type="entry name" value="PAS_fold_3"/>
</dbReference>
<dbReference type="Pfam" id="PF02518">
    <property type="entry name" value="HATPase_c"/>
    <property type="match status" value="1"/>
</dbReference>
<dbReference type="SUPFAM" id="SSF47384">
    <property type="entry name" value="Homodimeric domain of signal transducing histidine kinase"/>
    <property type="match status" value="1"/>
</dbReference>
<dbReference type="InterPro" id="IPR036890">
    <property type="entry name" value="HATPase_C_sf"/>
</dbReference>
<gene>
    <name evidence="10" type="primary">cph1_1</name>
    <name evidence="10" type="ORF">Mal52_14120</name>
</gene>
<dbReference type="NCBIfam" id="TIGR00229">
    <property type="entry name" value="sensory_box"/>
    <property type="match status" value="3"/>
</dbReference>
<dbReference type="CDD" id="cd00130">
    <property type="entry name" value="PAS"/>
    <property type="match status" value="2"/>
</dbReference>
<dbReference type="InterPro" id="IPR004358">
    <property type="entry name" value="Sig_transdc_His_kin-like_C"/>
</dbReference>
<dbReference type="InterPro" id="IPR003018">
    <property type="entry name" value="GAF"/>
</dbReference>
<dbReference type="InterPro" id="IPR003661">
    <property type="entry name" value="HisK_dim/P_dom"/>
</dbReference>
<dbReference type="SUPFAM" id="SSF55874">
    <property type="entry name" value="ATPase domain of HSP90 chaperone/DNA topoisomerase II/histidine kinase"/>
    <property type="match status" value="1"/>
</dbReference>
<dbReference type="InterPro" id="IPR029016">
    <property type="entry name" value="GAF-like_dom_sf"/>
</dbReference>
<dbReference type="EMBL" id="CP036276">
    <property type="protein sequence ID" value="QDU42942.1"/>
    <property type="molecule type" value="Genomic_DNA"/>
</dbReference>
<evidence type="ECO:0000313" key="11">
    <source>
        <dbReference type="Proteomes" id="UP000319383"/>
    </source>
</evidence>
<reference evidence="10 11" key="1">
    <citation type="submission" date="2019-02" db="EMBL/GenBank/DDBJ databases">
        <title>Deep-cultivation of Planctomycetes and their phenomic and genomic characterization uncovers novel biology.</title>
        <authorList>
            <person name="Wiegand S."/>
            <person name="Jogler M."/>
            <person name="Boedeker C."/>
            <person name="Pinto D."/>
            <person name="Vollmers J."/>
            <person name="Rivas-Marin E."/>
            <person name="Kohn T."/>
            <person name="Peeters S.H."/>
            <person name="Heuer A."/>
            <person name="Rast P."/>
            <person name="Oberbeckmann S."/>
            <person name="Bunk B."/>
            <person name="Jeske O."/>
            <person name="Meyerdierks A."/>
            <person name="Storesund J.E."/>
            <person name="Kallscheuer N."/>
            <person name="Luecker S."/>
            <person name="Lage O.M."/>
            <person name="Pohl T."/>
            <person name="Merkel B.J."/>
            <person name="Hornburger P."/>
            <person name="Mueller R.-W."/>
            <person name="Bruemmer F."/>
            <person name="Labrenz M."/>
            <person name="Spormann A.M."/>
            <person name="Op den Camp H."/>
            <person name="Overmann J."/>
            <person name="Amann R."/>
            <person name="Jetten M.S.M."/>
            <person name="Mascher T."/>
            <person name="Medema M.H."/>
            <person name="Devos D.P."/>
            <person name="Kaster A.-K."/>
            <person name="Ovreas L."/>
            <person name="Rohde M."/>
            <person name="Galperin M.Y."/>
            <person name="Jogler C."/>
        </authorList>
    </citation>
    <scope>NUCLEOTIDE SEQUENCE [LARGE SCALE GENOMIC DNA]</scope>
    <source>
        <strain evidence="10 11">Mal52</strain>
    </source>
</reference>
<dbReference type="Pfam" id="PF08448">
    <property type="entry name" value="PAS_4"/>
    <property type="match status" value="1"/>
</dbReference>
<evidence type="ECO:0000256" key="2">
    <source>
        <dbReference type="ARBA" id="ARBA00012438"/>
    </source>
</evidence>
<sequence length="976" mass="108190">MKPSSPVGKPATFPPAPSDPLSAQVTATADDAIRSLEERLEFEVLISDMSAAIVNSAAEAVDDTISDILRQVAAPLGIDIFSLLILSPNEDLLCATHVYCRSGFENNVPPRELEFPPELLTQLCTDDIVELNGSPADDESAPQLQQLLIPIQVSGVPSGALGCHMSGEPVRWQPYVIRRLQLLGNIIANTLSRTQTAKELAAAKTRFSLAVTGSTDGIWDLNFETGELFYSDRCIELADFRKDDLVSSINTFINHIHPDDAKQNREAIKRHLKDRVPYDVEYRLRTQSGKYRWFHARGQAIWNDEGRALRMAGSIQDIDARKQAEAALVNAAKQFVSVKGEELFQSLLIHLAESLDAEYAFIGTINSDDHDVVQTNAAYADGKIIENFTYEMKGTPCAQVVQQQTCVYSSGVQQQFPQDEMLSTMGVEAYVGTTIFDSRGQPQGLVSLLFRRPLAETQTLKSTLKIVAGHISAELERNQATDALRSSEQWISRILDLGVIGMAITSPEKGWVEVNDRMYEILGYTPEELSKLTWVDISHPDDVDADLAQFQRVLAGEIDGYALEKRYITKKGESIHVSIAVNCARTADGSVEYLTALVQDISDRKRAEHAMHASKQHLRAIIDTTPACVKLHTRDGILLEMNAAGLALIEAKHTDDVRNLCVYDLITKEYHEAYREFINRVWQGKKETFEFEIVALQGTRRFMETQAVLLNMSDRDPVILSITSDITARKEAELERETLIQELESKNTELESFTYTVSHDLKSPLVTIKGFLGLLKRDLAAENLSAVEEDCCEISNAADKMTNLLDGLLELSRVGRVANPSEHVNFGEIVAQALRTSAGGISQKGVQVTVAPEFPNVYGDRLRLLEVMQNLIDNAVQYCSPTDPCIEIGMRDDAKELVCYVRNNGTGIDPKYHDNVFKLFEQLNASNAGSGIGLAIVKRIIDVHGGEIWVESTGTQNGCSFIFSLPWLSQHDIIKS</sequence>
<dbReference type="Pfam" id="PF08447">
    <property type="entry name" value="PAS_3"/>
    <property type="match status" value="2"/>
</dbReference>
<feature type="domain" description="Histidine kinase" evidence="7">
    <location>
        <begin position="756"/>
        <end position="969"/>
    </location>
</feature>
<keyword evidence="3" id="KW-0597">Phosphoprotein</keyword>
<keyword evidence="5" id="KW-0418">Kinase</keyword>
<feature type="domain" description="PAC" evidence="9">
    <location>
        <begin position="561"/>
        <end position="613"/>
    </location>
</feature>
<dbReference type="InterPro" id="IPR000700">
    <property type="entry name" value="PAS-assoc_C"/>
</dbReference>
<dbReference type="Pfam" id="PF13185">
    <property type="entry name" value="GAF_2"/>
    <property type="match status" value="1"/>
</dbReference>
<evidence type="ECO:0000256" key="6">
    <source>
        <dbReference type="SAM" id="MobiDB-lite"/>
    </source>
</evidence>
<dbReference type="Gene3D" id="1.10.287.130">
    <property type="match status" value="1"/>
</dbReference>
<dbReference type="PANTHER" id="PTHR43304">
    <property type="entry name" value="PHYTOCHROME-LIKE PROTEIN CPH1"/>
    <property type="match status" value="1"/>
</dbReference>
<dbReference type="PROSITE" id="PS50112">
    <property type="entry name" value="PAS"/>
    <property type="match status" value="2"/>
</dbReference>
<dbReference type="Gene3D" id="3.30.565.10">
    <property type="entry name" value="Histidine kinase-like ATPase, C-terminal domain"/>
    <property type="match status" value="1"/>
</dbReference>
<dbReference type="KEGG" id="sdyn:Mal52_14120"/>
<dbReference type="PANTHER" id="PTHR43304:SF1">
    <property type="entry name" value="PAC DOMAIN-CONTAINING PROTEIN"/>
    <property type="match status" value="1"/>
</dbReference>
<proteinExistence type="predicted"/>
<dbReference type="Gene3D" id="2.10.70.100">
    <property type="match status" value="1"/>
</dbReference>
<evidence type="ECO:0000259" key="8">
    <source>
        <dbReference type="PROSITE" id="PS50112"/>
    </source>
</evidence>
<feature type="domain" description="PAS" evidence="8">
    <location>
        <begin position="203"/>
        <end position="275"/>
    </location>
</feature>
<evidence type="ECO:0000259" key="9">
    <source>
        <dbReference type="PROSITE" id="PS50113"/>
    </source>
</evidence>
<evidence type="ECO:0000256" key="3">
    <source>
        <dbReference type="ARBA" id="ARBA00022553"/>
    </source>
</evidence>
<dbReference type="PRINTS" id="PR00344">
    <property type="entry name" value="BCTRLSENSOR"/>
</dbReference>
<dbReference type="Gene3D" id="3.30.450.20">
    <property type="entry name" value="PAS domain"/>
    <property type="match status" value="3"/>
</dbReference>
<dbReference type="AlphaFoldDB" id="A0A517ZKB9"/>
<feature type="domain" description="PAC" evidence="9">
    <location>
        <begin position="278"/>
        <end position="330"/>
    </location>
</feature>
<feature type="region of interest" description="Disordered" evidence="6">
    <location>
        <begin position="1"/>
        <end position="23"/>
    </location>
</feature>
<dbReference type="InterPro" id="IPR052162">
    <property type="entry name" value="Sensor_kinase/Photoreceptor"/>
</dbReference>
<dbReference type="SMART" id="SM00091">
    <property type="entry name" value="PAS"/>
    <property type="match status" value="3"/>
</dbReference>
<evidence type="ECO:0000256" key="4">
    <source>
        <dbReference type="ARBA" id="ARBA00022679"/>
    </source>
</evidence>
<accession>A0A517ZKB9</accession>
<dbReference type="SMART" id="SM00387">
    <property type="entry name" value="HATPase_c"/>
    <property type="match status" value="1"/>
</dbReference>
<feature type="domain" description="PAS" evidence="8">
    <location>
        <begin position="487"/>
        <end position="557"/>
    </location>
</feature>
<dbReference type="PROSITE" id="PS50109">
    <property type="entry name" value="HIS_KIN"/>
    <property type="match status" value="1"/>
</dbReference>
<dbReference type="InterPro" id="IPR005467">
    <property type="entry name" value="His_kinase_dom"/>
</dbReference>
<dbReference type="Proteomes" id="UP000319383">
    <property type="component" value="Chromosome"/>
</dbReference>
<dbReference type="InterPro" id="IPR036097">
    <property type="entry name" value="HisK_dim/P_sf"/>
</dbReference>
<dbReference type="CDD" id="cd00082">
    <property type="entry name" value="HisKA"/>
    <property type="match status" value="1"/>
</dbReference>
<dbReference type="SMART" id="SM00388">
    <property type="entry name" value="HisKA"/>
    <property type="match status" value="1"/>
</dbReference>
<dbReference type="InterPro" id="IPR000014">
    <property type="entry name" value="PAS"/>
</dbReference>
<dbReference type="InterPro" id="IPR035965">
    <property type="entry name" value="PAS-like_dom_sf"/>
</dbReference>
<evidence type="ECO:0000259" key="7">
    <source>
        <dbReference type="PROSITE" id="PS50109"/>
    </source>
</evidence>
<dbReference type="RefSeq" id="WP_145374934.1">
    <property type="nucleotide sequence ID" value="NZ_CP036276.1"/>
</dbReference>
<dbReference type="SMART" id="SM00086">
    <property type="entry name" value="PAC"/>
    <property type="match status" value="3"/>
</dbReference>
<name>A0A517ZKB9_9PLAN</name>
<dbReference type="InterPro" id="IPR013656">
    <property type="entry name" value="PAS_4"/>
</dbReference>
<evidence type="ECO:0000313" key="10">
    <source>
        <dbReference type="EMBL" id="QDU42942.1"/>
    </source>
</evidence>
<dbReference type="Pfam" id="PF00512">
    <property type="entry name" value="HisKA"/>
    <property type="match status" value="1"/>
</dbReference>